<keyword evidence="3" id="KW-1185">Reference proteome</keyword>
<dbReference type="AlphaFoldDB" id="A0A0Q0ULJ7"/>
<evidence type="ECO:0008006" key="4">
    <source>
        <dbReference type="Google" id="ProtNLM"/>
    </source>
</evidence>
<evidence type="ECO:0000256" key="1">
    <source>
        <dbReference type="SAM" id="Phobius"/>
    </source>
</evidence>
<dbReference type="EMBL" id="LKEV01000001">
    <property type="protein sequence ID" value="KQB87227.1"/>
    <property type="molecule type" value="Genomic_DNA"/>
</dbReference>
<protein>
    <recommendedName>
        <fullName evidence="4">Phage holin family protein</fullName>
    </recommendedName>
</protein>
<sequence length="167" mass="17863">MSNKDGFFTDSPRDFTPQVNSIPLSDVNASTGEQSIGTLVSNATEQMSSLFRSELELAKTELTSEVKKGAIGGGLFGAAGTIALYSTFFFFMFVAALLSLWLPAWTSLLIVFLVMILTAGLLALVGLKKVKSVGAPQKTIDSVTELKNLVPGSAQKKLESKDRGMYS</sequence>
<keyword evidence="1" id="KW-0472">Membrane</keyword>
<feature type="transmembrane region" description="Helical" evidence="1">
    <location>
        <begin position="108"/>
        <end position="127"/>
    </location>
</feature>
<proteinExistence type="predicted"/>
<name>A0A0Q0ULJ7_9CORY</name>
<dbReference type="PATRIC" id="fig|1544413.3.peg.283"/>
<dbReference type="Pfam" id="PF07332">
    <property type="entry name" value="Phage_holin_3_6"/>
    <property type="match status" value="1"/>
</dbReference>
<comment type="caution">
    <text evidence="2">The sequence shown here is derived from an EMBL/GenBank/DDBJ whole genome shotgun (WGS) entry which is preliminary data.</text>
</comment>
<feature type="transmembrane region" description="Helical" evidence="1">
    <location>
        <begin position="75"/>
        <end position="102"/>
    </location>
</feature>
<evidence type="ECO:0000313" key="2">
    <source>
        <dbReference type="EMBL" id="KQB87227.1"/>
    </source>
</evidence>
<dbReference type="RefSeq" id="WP_055175217.1">
    <property type="nucleotide sequence ID" value="NZ_JAUSQY010000001.1"/>
</dbReference>
<evidence type="ECO:0000313" key="3">
    <source>
        <dbReference type="Proteomes" id="UP000050488"/>
    </source>
</evidence>
<dbReference type="STRING" id="1544413.Clow_00281"/>
<accession>A0A0Q0ULJ7</accession>
<dbReference type="InterPro" id="IPR009937">
    <property type="entry name" value="Phage_holin_3_6"/>
</dbReference>
<keyword evidence="1" id="KW-1133">Transmembrane helix</keyword>
<reference evidence="2 3" key="1">
    <citation type="submission" date="2015-10" db="EMBL/GenBank/DDBJ databases">
        <title>Corynebacteirum lowii and Corynebacterium oculi species nova, derived from human clinical disease and and emended description of Corynebacterium mastiditis.</title>
        <authorList>
            <person name="Bernard K."/>
            <person name="Pacheco A.L."/>
            <person name="Mcdougall C."/>
            <person name="Burtx T."/>
            <person name="Weibe D."/>
            <person name="Tyler S."/>
            <person name="Olson A.B."/>
            <person name="Cnockaert M."/>
            <person name="Eguchi H."/>
            <person name="Kuwahara T."/>
            <person name="Nakayama-Imaohji H."/>
            <person name="Boudewijins M."/>
            <person name="Van Hoecke F."/>
            <person name="Bernier A.-M."/>
            <person name="Vandamme P."/>
        </authorList>
    </citation>
    <scope>NUCLEOTIDE SEQUENCE [LARGE SCALE GENOMIC DNA]</scope>
    <source>
        <strain evidence="2 3">NML 130206</strain>
    </source>
</reference>
<organism evidence="2 3">
    <name type="scientific">Corynebacterium lowii</name>
    <dbReference type="NCBI Taxonomy" id="1544413"/>
    <lineage>
        <taxon>Bacteria</taxon>
        <taxon>Bacillati</taxon>
        <taxon>Actinomycetota</taxon>
        <taxon>Actinomycetes</taxon>
        <taxon>Mycobacteriales</taxon>
        <taxon>Corynebacteriaceae</taxon>
        <taxon>Corynebacterium</taxon>
    </lineage>
</organism>
<gene>
    <name evidence="2" type="ORF">Clow_00281</name>
</gene>
<keyword evidence="1" id="KW-0812">Transmembrane</keyword>
<dbReference type="OrthoDB" id="3828498at2"/>
<dbReference type="Proteomes" id="UP000050488">
    <property type="component" value="Unassembled WGS sequence"/>
</dbReference>